<dbReference type="AlphaFoldDB" id="A0A558DBX2"/>
<feature type="compositionally biased region" description="Polar residues" evidence="1">
    <location>
        <begin position="180"/>
        <end position="192"/>
    </location>
</feature>
<dbReference type="EMBL" id="VMRY01000009">
    <property type="protein sequence ID" value="TVT58491.1"/>
    <property type="molecule type" value="Genomic_DNA"/>
</dbReference>
<feature type="region of interest" description="Disordered" evidence="1">
    <location>
        <begin position="140"/>
        <end position="192"/>
    </location>
</feature>
<dbReference type="InterPro" id="IPR021735">
    <property type="entry name" value="DUF3306"/>
</dbReference>
<evidence type="ECO:0000256" key="1">
    <source>
        <dbReference type="SAM" id="MobiDB-lite"/>
    </source>
</evidence>
<dbReference type="Proteomes" id="UP000317355">
    <property type="component" value="Unassembled WGS sequence"/>
</dbReference>
<sequence>MTSHIKMDRDAGGSDSFISRWSRLKQEAALPTESSDSPHEIAANDDNEIVAEPLCDSDMPPIESLDEHSDYSGFLSEKVSESLRRQALRKLFHSAAFNVCDGLDDYDGDYTNFAGLGDIVTADMRHQLAMAEAKLEAMLVPQTSQHESGESEHTVAVEPAVADADRSPSGSGPEDLVANRESNSVGDSGAVS</sequence>
<organism evidence="2 3">
    <name type="scientific">Sedimenticola thiotaurini</name>
    <dbReference type="NCBI Taxonomy" id="1543721"/>
    <lineage>
        <taxon>Bacteria</taxon>
        <taxon>Pseudomonadati</taxon>
        <taxon>Pseudomonadota</taxon>
        <taxon>Gammaproteobacteria</taxon>
        <taxon>Chromatiales</taxon>
        <taxon>Sedimenticolaceae</taxon>
        <taxon>Sedimenticola</taxon>
    </lineage>
</organism>
<proteinExistence type="predicted"/>
<dbReference type="Pfam" id="PF11748">
    <property type="entry name" value="DUF3306"/>
    <property type="match status" value="1"/>
</dbReference>
<accession>A0A558DBX2</accession>
<comment type="caution">
    <text evidence="2">The sequence shown here is derived from an EMBL/GenBank/DDBJ whole genome shotgun (WGS) entry which is preliminary data.</text>
</comment>
<reference evidence="2 3" key="1">
    <citation type="submission" date="2019-07" db="EMBL/GenBank/DDBJ databases">
        <title>The pathways for chlorine oxyanion respiration interact through the shared metabolite chlorate.</title>
        <authorList>
            <person name="Barnum T.P."/>
            <person name="Cheng Y."/>
            <person name="Hill K.A."/>
            <person name="Lucas L.N."/>
            <person name="Carlson H.K."/>
            <person name="Coates J.D."/>
        </authorList>
    </citation>
    <scope>NUCLEOTIDE SEQUENCE [LARGE SCALE GENOMIC DNA]</scope>
    <source>
        <strain evidence="2">BK-3</strain>
    </source>
</reference>
<evidence type="ECO:0000313" key="3">
    <source>
        <dbReference type="Proteomes" id="UP000317355"/>
    </source>
</evidence>
<evidence type="ECO:0000313" key="2">
    <source>
        <dbReference type="EMBL" id="TVT58491.1"/>
    </source>
</evidence>
<protein>
    <submittedName>
        <fullName evidence="2">DUF3306 domain-containing protein</fullName>
    </submittedName>
</protein>
<gene>
    <name evidence="2" type="ORF">FHK82_03725</name>
</gene>
<name>A0A558DBX2_9GAMM</name>